<reference evidence="1" key="2">
    <citation type="submission" date="2018-08" db="UniProtKB">
        <authorList>
            <consortium name="EnsemblPlants"/>
        </authorList>
    </citation>
    <scope>IDENTIFICATION</scope>
    <source>
        <strain evidence="1">Yugu1</strain>
    </source>
</reference>
<dbReference type="EnsemblPlants" id="KQK89773">
    <property type="protein sequence ID" value="KQK89773"/>
    <property type="gene ID" value="SETIT_038400mg"/>
</dbReference>
<evidence type="ECO:0000313" key="1">
    <source>
        <dbReference type="EnsemblPlants" id="KQK89771"/>
    </source>
</evidence>
<keyword evidence="2" id="KW-1185">Reference proteome</keyword>
<dbReference type="HOGENOM" id="CLU_2817330_0_0_1"/>
<dbReference type="Gramene" id="KQK89773">
    <property type="protein sequence ID" value="KQK89773"/>
    <property type="gene ID" value="SETIT_038400mg"/>
</dbReference>
<protein>
    <submittedName>
        <fullName evidence="1">Uncharacterized protein</fullName>
    </submittedName>
</protein>
<dbReference type="Gramene" id="KQK89772">
    <property type="protein sequence ID" value="KQK89772"/>
    <property type="gene ID" value="SETIT_038400mg"/>
</dbReference>
<dbReference type="EnsemblPlants" id="KQK89771">
    <property type="protein sequence ID" value="KQK89771"/>
    <property type="gene ID" value="SETIT_038400mg"/>
</dbReference>
<organism evidence="1 2">
    <name type="scientific">Setaria italica</name>
    <name type="common">Foxtail millet</name>
    <name type="synonym">Panicum italicum</name>
    <dbReference type="NCBI Taxonomy" id="4555"/>
    <lineage>
        <taxon>Eukaryota</taxon>
        <taxon>Viridiplantae</taxon>
        <taxon>Streptophyta</taxon>
        <taxon>Embryophyta</taxon>
        <taxon>Tracheophyta</taxon>
        <taxon>Spermatophyta</taxon>
        <taxon>Magnoliopsida</taxon>
        <taxon>Liliopsida</taxon>
        <taxon>Poales</taxon>
        <taxon>Poaceae</taxon>
        <taxon>PACMAD clade</taxon>
        <taxon>Panicoideae</taxon>
        <taxon>Panicodae</taxon>
        <taxon>Paniceae</taxon>
        <taxon>Cenchrinae</taxon>
        <taxon>Setaria</taxon>
    </lineage>
</organism>
<reference evidence="2" key="1">
    <citation type="journal article" date="2012" name="Nat. Biotechnol.">
        <title>Reference genome sequence of the model plant Setaria.</title>
        <authorList>
            <person name="Bennetzen J.L."/>
            <person name="Schmutz J."/>
            <person name="Wang H."/>
            <person name="Percifield R."/>
            <person name="Hawkins J."/>
            <person name="Pontaroli A.C."/>
            <person name="Estep M."/>
            <person name="Feng L."/>
            <person name="Vaughn J.N."/>
            <person name="Grimwood J."/>
            <person name="Jenkins J."/>
            <person name="Barry K."/>
            <person name="Lindquist E."/>
            <person name="Hellsten U."/>
            <person name="Deshpande S."/>
            <person name="Wang X."/>
            <person name="Wu X."/>
            <person name="Mitros T."/>
            <person name="Triplett J."/>
            <person name="Yang X."/>
            <person name="Ye C.Y."/>
            <person name="Mauro-Herrera M."/>
            <person name="Wang L."/>
            <person name="Li P."/>
            <person name="Sharma M."/>
            <person name="Sharma R."/>
            <person name="Ronald P.C."/>
            <person name="Panaud O."/>
            <person name="Kellogg E.A."/>
            <person name="Brutnell T.P."/>
            <person name="Doust A.N."/>
            <person name="Tuskan G.A."/>
            <person name="Rokhsar D."/>
            <person name="Devos K.M."/>
        </authorList>
    </citation>
    <scope>NUCLEOTIDE SEQUENCE [LARGE SCALE GENOMIC DNA]</scope>
    <source>
        <strain evidence="2">cv. Yugu1</strain>
    </source>
</reference>
<dbReference type="Gramene" id="KQK89771">
    <property type="protein sequence ID" value="KQK89771"/>
    <property type="gene ID" value="SETIT_038400mg"/>
</dbReference>
<dbReference type="EnsemblPlants" id="KQK89772">
    <property type="protein sequence ID" value="KQK89772"/>
    <property type="gene ID" value="SETIT_038400mg"/>
</dbReference>
<sequence>MKKIEEDYVFIEFSVYVKSCDVVISMLYIQIVGWSNHLCRNLILLCFYLLHMQLHMNFNFVSFCAWY</sequence>
<dbReference type="EMBL" id="AGNK02005804">
    <property type="status" value="NOT_ANNOTATED_CDS"/>
    <property type="molecule type" value="Genomic_DNA"/>
</dbReference>
<proteinExistence type="predicted"/>
<evidence type="ECO:0000313" key="2">
    <source>
        <dbReference type="Proteomes" id="UP000004995"/>
    </source>
</evidence>
<accession>K4AHP4</accession>
<dbReference type="AlphaFoldDB" id="K4AHP4"/>
<name>K4AHP4_SETIT</name>
<dbReference type="Proteomes" id="UP000004995">
    <property type="component" value="Unassembled WGS sequence"/>
</dbReference>